<keyword evidence="2" id="KW-1185">Reference proteome</keyword>
<evidence type="ECO:0000313" key="1">
    <source>
        <dbReference type="EMBL" id="RUP22104.1"/>
    </source>
</evidence>
<proteinExistence type="predicted"/>
<accession>A0A433BAM1</accession>
<sequence>MRQPRATTITTTLSHRRLTHSASPIAKPSNVTEREGVAPLPVLGAAGTDRLIEPMAFAVTTILLSDGSETAGLAVLVNRVGNPVNAGIAADGLVEGVDEDDLIELVGRVLVDPVRV</sequence>
<protein>
    <submittedName>
        <fullName evidence="1">Uncharacterized protein</fullName>
    </submittedName>
</protein>
<name>A0A433BAM1_9FUNG</name>
<organism evidence="1 2">
    <name type="scientific">Jimgerdemannia flammicorona</name>
    <dbReference type="NCBI Taxonomy" id="994334"/>
    <lineage>
        <taxon>Eukaryota</taxon>
        <taxon>Fungi</taxon>
        <taxon>Fungi incertae sedis</taxon>
        <taxon>Mucoromycota</taxon>
        <taxon>Mucoromycotina</taxon>
        <taxon>Endogonomycetes</taxon>
        <taxon>Endogonales</taxon>
        <taxon>Endogonaceae</taxon>
        <taxon>Jimgerdemannia</taxon>
    </lineage>
</organism>
<gene>
    <name evidence="1" type="ORF">BC936DRAFT_139118</name>
</gene>
<dbReference type="AlphaFoldDB" id="A0A433BAM1"/>
<comment type="caution">
    <text evidence="1">The sequence shown here is derived from an EMBL/GenBank/DDBJ whole genome shotgun (WGS) entry which is preliminary data.</text>
</comment>
<dbReference type="EMBL" id="RBNI01014328">
    <property type="protein sequence ID" value="RUP22104.1"/>
    <property type="molecule type" value="Genomic_DNA"/>
</dbReference>
<evidence type="ECO:0000313" key="2">
    <source>
        <dbReference type="Proteomes" id="UP000268093"/>
    </source>
</evidence>
<dbReference type="OrthoDB" id="8821282at2759"/>
<reference evidence="1 2" key="1">
    <citation type="journal article" date="2018" name="New Phytol.">
        <title>Phylogenomics of Endogonaceae and evolution of mycorrhizas within Mucoromycota.</title>
        <authorList>
            <person name="Chang Y."/>
            <person name="Desiro A."/>
            <person name="Na H."/>
            <person name="Sandor L."/>
            <person name="Lipzen A."/>
            <person name="Clum A."/>
            <person name="Barry K."/>
            <person name="Grigoriev I.V."/>
            <person name="Martin F.M."/>
            <person name="Stajich J.E."/>
            <person name="Smith M.E."/>
            <person name="Bonito G."/>
            <person name="Spatafora J.W."/>
        </authorList>
    </citation>
    <scope>NUCLEOTIDE SEQUENCE [LARGE SCALE GENOMIC DNA]</scope>
    <source>
        <strain evidence="1 2">GMNB39</strain>
    </source>
</reference>
<dbReference type="Proteomes" id="UP000268093">
    <property type="component" value="Unassembled WGS sequence"/>
</dbReference>